<dbReference type="AlphaFoldDB" id="A0A7S3PDB5"/>
<name>A0A7S3PDB5_9STRA</name>
<organism evidence="1">
    <name type="scientific">Aplanochytrium stocchinoi</name>
    <dbReference type="NCBI Taxonomy" id="215587"/>
    <lineage>
        <taxon>Eukaryota</taxon>
        <taxon>Sar</taxon>
        <taxon>Stramenopiles</taxon>
        <taxon>Bigyra</taxon>
        <taxon>Labyrinthulomycetes</taxon>
        <taxon>Thraustochytrida</taxon>
        <taxon>Thraustochytriidae</taxon>
        <taxon>Aplanochytrium</taxon>
    </lineage>
</organism>
<dbReference type="InterPro" id="IPR024079">
    <property type="entry name" value="MetalloPept_cat_dom_sf"/>
</dbReference>
<evidence type="ECO:0000313" key="1">
    <source>
        <dbReference type="EMBL" id="CAE0431524.1"/>
    </source>
</evidence>
<dbReference type="InterPro" id="IPR019026">
    <property type="entry name" value="Peptidase_M64_IgA"/>
</dbReference>
<accession>A0A7S3PDB5</accession>
<dbReference type="Pfam" id="PF09471">
    <property type="entry name" value="Peptidase_M64"/>
    <property type="match status" value="1"/>
</dbReference>
<sequence length="652" mass="73798">MTYDHEVVLIEGDLYPAESNKDNYIRIYASLLDYAWDPLDSCYCSSQSHAGDPADSNFYNMVHQCNHQHFNEREDKSLLFCPKCENGQCKLAENMKVDNIPRPVFQNWEFFMTIEGSISGPGMKVYREDVAKRFQVPKGDPTSTCWLNNEGLPIPQVYCQNYSDPLNSYGFGVNAQNQRCGLSFWFNCHQDTDFLNNGLHTADINLNLVPCPSTPKPTASPSIQHSTCSYLSDSDGELDAEGVINVIMVGSAFNRDNEAFVLEATKIFDHMEEFPPLNSTDIDRLNILMVTKDLGDFCYFNCGDIPRLLCCDTSKAAELADECGSGIIREILVIHNDPTYGGSGGQIATTSIHPLSKDIAVHEFGHSIFGLGDEYNWPPSTSMWSPNCANAGCGLVPNAYRLIYKWKDLIDHPYNSVYDVRCTPGKCGDNAYFADGHTIMCCLGGLGFGISNERITCCHYGFPYPSYCKKFNGLENYCNDLVAEGFVDLGSRRLDINQMEMTKQKLSYHVIHGELRSPYHSRMLNELVNNPNRLVLKYDPSLRKYQVESIKKLTPGTFSHFEIHGDKFLPTPLRKPLQTSNMKKLIIKHKNKQLFEVNEWTLVEVPPDQDQDNSILEFDLGYLEVRRTEILLILDYQGVVKEKDIKIKTEDP</sequence>
<gene>
    <name evidence="1" type="ORF">ASTO00021_LOCUS1861</name>
</gene>
<protein>
    <submittedName>
        <fullName evidence="1">Uncharacterized protein</fullName>
    </submittedName>
</protein>
<dbReference type="Gene3D" id="3.40.390.10">
    <property type="entry name" value="Collagenase (Catalytic Domain)"/>
    <property type="match status" value="1"/>
</dbReference>
<reference evidence="1" key="1">
    <citation type="submission" date="2021-01" db="EMBL/GenBank/DDBJ databases">
        <authorList>
            <person name="Corre E."/>
            <person name="Pelletier E."/>
            <person name="Niang G."/>
            <person name="Scheremetjew M."/>
            <person name="Finn R."/>
            <person name="Kale V."/>
            <person name="Holt S."/>
            <person name="Cochrane G."/>
            <person name="Meng A."/>
            <person name="Brown T."/>
            <person name="Cohen L."/>
        </authorList>
    </citation>
    <scope>NUCLEOTIDE SEQUENCE</scope>
    <source>
        <strain evidence="1">GSBS06</strain>
    </source>
</reference>
<dbReference type="GO" id="GO:0008237">
    <property type="term" value="F:metallopeptidase activity"/>
    <property type="evidence" value="ECO:0007669"/>
    <property type="project" value="InterPro"/>
</dbReference>
<dbReference type="EMBL" id="HBIN01002778">
    <property type="protein sequence ID" value="CAE0431524.1"/>
    <property type="molecule type" value="Transcribed_RNA"/>
</dbReference>
<proteinExistence type="predicted"/>